<comment type="caution">
    <text evidence="1">The sequence shown here is derived from an EMBL/GenBank/DDBJ whole genome shotgun (WGS) entry which is preliminary data.</text>
</comment>
<evidence type="ECO:0000313" key="1">
    <source>
        <dbReference type="EMBL" id="MBK0420743.1"/>
    </source>
</evidence>
<dbReference type="EMBL" id="JAEHOI010000002">
    <property type="protein sequence ID" value="MBK0420743.1"/>
    <property type="molecule type" value="Genomic_DNA"/>
</dbReference>
<organism evidence="1 2">
    <name type="scientific">Leucobacter edaphi</name>
    <dbReference type="NCBI Taxonomy" id="2796472"/>
    <lineage>
        <taxon>Bacteria</taxon>
        <taxon>Bacillati</taxon>
        <taxon>Actinomycetota</taxon>
        <taxon>Actinomycetes</taxon>
        <taxon>Micrococcales</taxon>
        <taxon>Microbacteriaceae</taxon>
        <taxon>Leucobacter</taxon>
    </lineage>
</organism>
<gene>
    <name evidence="1" type="ORF">JD292_01430</name>
</gene>
<dbReference type="InterPro" id="IPR027417">
    <property type="entry name" value="P-loop_NTPase"/>
</dbReference>
<dbReference type="Proteomes" id="UP000618733">
    <property type="component" value="Unassembled WGS sequence"/>
</dbReference>
<sequence>MVEEPSAKLHDVWFIDGRSGSGKTSLADDLIGRLTAAGHRVAVLRVEDLYPGWDGLAAGSAEVANVLHRGSYARWDWHAGLFGERISLPTSGPLVIEGCGAITAANLAAAASRGSVHSIWLDCPEPLRHERAIARDGETFAPHWERWARQEHAHFGRHAPWLIADEHRSCGG</sequence>
<dbReference type="AlphaFoldDB" id="A0A934QAE8"/>
<name>A0A934QAE8_9MICO</name>
<protein>
    <submittedName>
        <fullName evidence="1">Uncharacterized protein</fullName>
    </submittedName>
</protein>
<dbReference type="RefSeq" id="WP_200130963.1">
    <property type="nucleotide sequence ID" value="NZ_JAEHOI010000002.1"/>
</dbReference>
<dbReference type="SUPFAM" id="SSF52540">
    <property type="entry name" value="P-loop containing nucleoside triphosphate hydrolases"/>
    <property type="match status" value="1"/>
</dbReference>
<reference evidence="1" key="1">
    <citation type="submission" date="2020-12" db="EMBL/GenBank/DDBJ databases">
        <title>Leucobacter sp. CAS2, isolated from Chromium sludge.</title>
        <authorList>
            <person name="Xu Z."/>
        </authorList>
    </citation>
    <scope>NUCLEOTIDE SEQUENCE</scope>
    <source>
        <strain evidence="1">CSA2</strain>
    </source>
</reference>
<dbReference type="Gene3D" id="3.40.50.300">
    <property type="entry name" value="P-loop containing nucleotide triphosphate hydrolases"/>
    <property type="match status" value="1"/>
</dbReference>
<keyword evidence="2" id="KW-1185">Reference proteome</keyword>
<proteinExistence type="predicted"/>
<accession>A0A934QAE8</accession>
<evidence type="ECO:0000313" key="2">
    <source>
        <dbReference type="Proteomes" id="UP000618733"/>
    </source>
</evidence>